<keyword evidence="1" id="KW-0479">Metal-binding</keyword>
<protein>
    <recommendedName>
        <fullName evidence="3">C3H1-type domain-containing protein</fullName>
    </recommendedName>
</protein>
<feature type="zinc finger region" description="C3H1-type" evidence="1">
    <location>
        <begin position="175"/>
        <end position="203"/>
    </location>
</feature>
<sequence length="313" mass="34013">MTPPKPLFCLVRPGLERFTTAGELIVEPGTMVPLIPMDMLPEWLEVVGVPRQLTAEQASRMMNVGAFHPDTDTYRLKFHVSSSQYTDNRAEASGSTTDESIGGTGEASQRVAPSSSSSSSSSTSRKSAPKPSRKTAQGLSTSRHKPPNNSGNNSKSLQRSASLCQQTSVGAPDTAPKSPFCRHWCHQGTCKWGLSCRDEHSMPTTTDGLHDVGLDDYPQWWLASIGVVPMPAGVWDVTADTTAAKKSPLPLPSSGKRRPKKRERPQRSRKDKSVHGRKAVASRAGKDGDECDLMADSEEEKRAPEAEDFLIEI</sequence>
<feature type="compositionally biased region" description="Polar residues" evidence="2">
    <location>
        <begin position="85"/>
        <end position="99"/>
    </location>
</feature>
<dbReference type="AlphaFoldDB" id="A0A9P8WGJ9"/>
<feature type="compositionally biased region" description="Low complexity" evidence="2">
    <location>
        <begin position="147"/>
        <end position="156"/>
    </location>
</feature>
<feature type="compositionally biased region" description="Polar residues" evidence="2">
    <location>
        <begin position="157"/>
        <end position="169"/>
    </location>
</feature>
<dbReference type="Proteomes" id="UP000777438">
    <property type="component" value="Unassembled WGS sequence"/>
</dbReference>
<evidence type="ECO:0000256" key="1">
    <source>
        <dbReference type="PROSITE-ProRule" id="PRU00723"/>
    </source>
</evidence>
<feature type="region of interest" description="Disordered" evidence="2">
    <location>
        <begin position="85"/>
        <end position="176"/>
    </location>
</feature>
<feature type="compositionally biased region" description="Low complexity" evidence="2">
    <location>
        <begin position="107"/>
        <end position="126"/>
    </location>
</feature>
<accession>A0A9P8WGJ9</accession>
<dbReference type="OrthoDB" id="411372at2759"/>
<feature type="region of interest" description="Disordered" evidence="2">
    <location>
        <begin position="241"/>
        <end position="313"/>
    </location>
</feature>
<feature type="domain" description="C3H1-type" evidence="3">
    <location>
        <begin position="175"/>
        <end position="203"/>
    </location>
</feature>
<evidence type="ECO:0000313" key="4">
    <source>
        <dbReference type="EMBL" id="KAH6898453.1"/>
    </source>
</evidence>
<dbReference type="GO" id="GO:0008270">
    <property type="term" value="F:zinc ion binding"/>
    <property type="evidence" value="ECO:0007669"/>
    <property type="project" value="UniProtKB-KW"/>
</dbReference>
<name>A0A9P8WGJ9_9HYPO</name>
<reference evidence="4 5" key="1">
    <citation type="journal article" date="2021" name="Nat. Commun.">
        <title>Genetic determinants of endophytism in the Arabidopsis root mycobiome.</title>
        <authorList>
            <person name="Mesny F."/>
            <person name="Miyauchi S."/>
            <person name="Thiergart T."/>
            <person name="Pickel B."/>
            <person name="Atanasova L."/>
            <person name="Karlsson M."/>
            <person name="Huettel B."/>
            <person name="Barry K.W."/>
            <person name="Haridas S."/>
            <person name="Chen C."/>
            <person name="Bauer D."/>
            <person name="Andreopoulos W."/>
            <person name="Pangilinan J."/>
            <person name="LaButti K."/>
            <person name="Riley R."/>
            <person name="Lipzen A."/>
            <person name="Clum A."/>
            <person name="Drula E."/>
            <person name="Henrissat B."/>
            <person name="Kohler A."/>
            <person name="Grigoriev I.V."/>
            <person name="Martin F.M."/>
            <person name="Hacquard S."/>
        </authorList>
    </citation>
    <scope>NUCLEOTIDE SEQUENCE [LARGE SCALE GENOMIC DNA]</scope>
    <source>
        <strain evidence="4 5">MPI-CAGE-CH-0241</strain>
    </source>
</reference>
<keyword evidence="1" id="KW-0862">Zinc</keyword>
<dbReference type="EMBL" id="JAGPYM010000002">
    <property type="protein sequence ID" value="KAH6898453.1"/>
    <property type="molecule type" value="Genomic_DNA"/>
</dbReference>
<evidence type="ECO:0000259" key="3">
    <source>
        <dbReference type="PROSITE" id="PS50103"/>
    </source>
</evidence>
<gene>
    <name evidence="4" type="ORF">B0T10DRAFT_109408</name>
</gene>
<organism evidence="4 5">
    <name type="scientific">Thelonectria olida</name>
    <dbReference type="NCBI Taxonomy" id="1576542"/>
    <lineage>
        <taxon>Eukaryota</taxon>
        <taxon>Fungi</taxon>
        <taxon>Dikarya</taxon>
        <taxon>Ascomycota</taxon>
        <taxon>Pezizomycotina</taxon>
        <taxon>Sordariomycetes</taxon>
        <taxon>Hypocreomycetidae</taxon>
        <taxon>Hypocreales</taxon>
        <taxon>Nectriaceae</taxon>
        <taxon>Thelonectria</taxon>
    </lineage>
</organism>
<proteinExistence type="predicted"/>
<keyword evidence="5" id="KW-1185">Reference proteome</keyword>
<evidence type="ECO:0000256" key="2">
    <source>
        <dbReference type="SAM" id="MobiDB-lite"/>
    </source>
</evidence>
<dbReference type="PROSITE" id="PS50103">
    <property type="entry name" value="ZF_C3H1"/>
    <property type="match status" value="1"/>
</dbReference>
<keyword evidence="1" id="KW-0863">Zinc-finger</keyword>
<feature type="compositionally biased region" description="Basic and acidic residues" evidence="2">
    <location>
        <begin position="265"/>
        <end position="274"/>
    </location>
</feature>
<dbReference type="InterPro" id="IPR000571">
    <property type="entry name" value="Znf_CCCH"/>
</dbReference>
<evidence type="ECO:0000313" key="5">
    <source>
        <dbReference type="Proteomes" id="UP000777438"/>
    </source>
</evidence>
<feature type="compositionally biased region" description="Acidic residues" evidence="2">
    <location>
        <begin position="289"/>
        <end position="298"/>
    </location>
</feature>
<feature type="compositionally biased region" description="Basic residues" evidence="2">
    <location>
        <begin position="255"/>
        <end position="264"/>
    </location>
</feature>
<comment type="caution">
    <text evidence="4">The sequence shown here is derived from an EMBL/GenBank/DDBJ whole genome shotgun (WGS) entry which is preliminary data.</text>
</comment>